<dbReference type="InParanoid" id="B0WI33"/>
<dbReference type="SUPFAM" id="SSF81296">
    <property type="entry name" value="E set domains"/>
    <property type="match status" value="1"/>
</dbReference>
<dbReference type="AlphaFoldDB" id="B0WI33"/>
<dbReference type="InterPro" id="IPR017868">
    <property type="entry name" value="Filamin/ABP280_repeat-like"/>
</dbReference>
<dbReference type="EMBL" id="DS231942">
    <property type="protein sequence ID" value="EDS28196.1"/>
    <property type="molecule type" value="Genomic_DNA"/>
</dbReference>
<dbReference type="GO" id="GO:0051015">
    <property type="term" value="F:actin filament binding"/>
    <property type="evidence" value="ECO:0007669"/>
    <property type="project" value="InterPro"/>
</dbReference>
<name>B0WI33_CULQU</name>
<dbReference type="PROSITE" id="PS50194">
    <property type="entry name" value="FILAMIN_REPEAT"/>
    <property type="match status" value="1"/>
</dbReference>
<evidence type="ECO:0000313" key="4">
    <source>
        <dbReference type="EMBL" id="EDS28196.1"/>
    </source>
</evidence>
<reference evidence="4" key="1">
    <citation type="submission" date="2007-03" db="EMBL/GenBank/DDBJ databases">
        <title>Annotation of Culex pipiens quinquefasciatus.</title>
        <authorList>
            <consortium name="The Broad Institute Genome Sequencing Platform"/>
            <person name="Atkinson P.W."/>
            <person name="Hemingway J."/>
            <person name="Christensen B.M."/>
            <person name="Higgs S."/>
            <person name="Kodira C."/>
            <person name="Hannick L."/>
            <person name="Megy K."/>
            <person name="O'Leary S."/>
            <person name="Pearson M."/>
            <person name="Haas B.J."/>
            <person name="Mauceli E."/>
            <person name="Wortman J.R."/>
            <person name="Lee N.H."/>
            <person name="Guigo R."/>
            <person name="Stanke M."/>
            <person name="Alvarado L."/>
            <person name="Amedeo P."/>
            <person name="Antoine C.H."/>
            <person name="Arensburger P."/>
            <person name="Bidwell S.L."/>
            <person name="Crawford M."/>
            <person name="Camaro F."/>
            <person name="Devon K."/>
            <person name="Engels R."/>
            <person name="Hammond M."/>
            <person name="Howarth C."/>
            <person name="Koehrsen M."/>
            <person name="Lawson D."/>
            <person name="Montgomery P."/>
            <person name="Nene V."/>
            <person name="Nusbaum C."/>
            <person name="Puiu D."/>
            <person name="Romero-Severson J."/>
            <person name="Severson D.W."/>
            <person name="Shumway M."/>
            <person name="Sisk P."/>
            <person name="Stolte C."/>
            <person name="Zeng Q."/>
            <person name="Eisenstadt E."/>
            <person name="Fraser-Liggett C."/>
            <person name="Strausberg R."/>
            <person name="Galagan J."/>
            <person name="Birren B."/>
            <person name="Collins F.H."/>
        </authorList>
    </citation>
    <scope>NUCLEOTIDE SEQUENCE [LARGE SCALE GENOMIC DNA]</scope>
    <source>
        <strain evidence="4">JHB</strain>
    </source>
</reference>
<evidence type="ECO:0000256" key="2">
    <source>
        <dbReference type="ARBA" id="ARBA00022737"/>
    </source>
</evidence>
<dbReference type="OrthoDB" id="18740at2759"/>
<evidence type="ECO:0000256" key="3">
    <source>
        <dbReference type="PROSITE-ProRule" id="PRU00087"/>
    </source>
</evidence>
<evidence type="ECO:0000313" key="5">
    <source>
        <dbReference type="EnsemblMetazoa" id="CPIJ006589-PA"/>
    </source>
</evidence>
<accession>B0WI33</accession>
<dbReference type="GO" id="GO:0030036">
    <property type="term" value="P:actin cytoskeleton organization"/>
    <property type="evidence" value="ECO:0007669"/>
    <property type="project" value="InterPro"/>
</dbReference>
<dbReference type="InterPro" id="IPR014756">
    <property type="entry name" value="Ig_E-set"/>
</dbReference>
<sequence length="94" mass="10114">MKVYDVTAIKVKNVNNGTVGKPVVFLVETSQAGPGNLEVTVNGGRVPTSAQAQGQHTYAISFTPREAQNHTVELRFNGQDVPGSPFTCKHPFEC</sequence>
<feature type="repeat" description="Filamin" evidence="3">
    <location>
        <begin position="13"/>
        <end position="90"/>
    </location>
</feature>
<reference evidence="5" key="2">
    <citation type="submission" date="2021-02" db="UniProtKB">
        <authorList>
            <consortium name="EnsemblMetazoa"/>
        </authorList>
    </citation>
    <scope>IDENTIFICATION</scope>
    <source>
        <strain evidence="5">JHB</strain>
    </source>
</reference>
<gene>
    <name evidence="5" type="primary">6038586</name>
    <name evidence="4" type="ORF">CpipJ_CPIJ006589</name>
</gene>
<keyword evidence="6" id="KW-1185">Reference proteome</keyword>
<dbReference type="Proteomes" id="UP000002320">
    <property type="component" value="Unassembled WGS sequence"/>
</dbReference>
<dbReference type="InterPro" id="IPR013783">
    <property type="entry name" value="Ig-like_fold"/>
</dbReference>
<keyword evidence="2" id="KW-0677">Repeat</keyword>
<evidence type="ECO:0000256" key="1">
    <source>
        <dbReference type="ARBA" id="ARBA00009238"/>
    </source>
</evidence>
<dbReference type="VEuPathDB" id="VectorBase:CQUJHB009222"/>
<evidence type="ECO:0000313" key="6">
    <source>
        <dbReference type="Proteomes" id="UP000002320"/>
    </source>
</evidence>
<dbReference type="STRING" id="7176.B0WI33"/>
<dbReference type="EnsemblMetazoa" id="CPIJ006589-RA">
    <property type="protein sequence ID" value="CPIJ006589-PA"/>
    <property type="gene ID" value="CPIJ006589"/>
</dbReference>
<dbReference type="HOGENOM" id="CLU_2388385_0_0_1"/>
<dbReference type="PANTHER" id="PTHR38537:SF13">
    <property type="entry name" value="JITTERBUG, ISOFORM N"/>
    <property type="match status" value="1"/>
</dbReference>
<dbReference type="Pfam" id="PF00630">
    <property type="entry name" value="Filamin"/>
    <property type="match status" value="1"/>
</dbReference>
<dbReference type="KEGG" id="cqu:CpipJ_CPIJ006589"/>
<proteinExistence type="inferred from homology"/>
<dbReference type="PANTHER" id="PTHR38537">
    <property type="entry name" value="JITTERBUG, ISOFORM N"/>
    <property type="match status" value="1"/>
</dbReference>
<organism>
    <name type="scientific">Culex quinquefasciatus</name>
    <name type="common">Southern house mosquito</name>
    <name type="synonym">Culex pungens</name>
    <dbReference type="NCBI Taxonomy" id="7176"/>
    <lineage>
        <taxon>Eukaryota</taxon>
        <taxon>Metazoa</taxon>
        <taxon>Ecdysozoa</taxon>
        <taxon>Arthropoda</taxon>
        <taxon>Hexapoda</taxon>
        <taxon>Insecta</taxon>
        <taxon>Pterygota</taxon>
        <taxon>Neoptera</taxon>
        <taxon>Endopterygota</taxon>
        <taxon>Diptera</taxon>
        <taxon>Nematocera</taxon>
        <taxon>Culicoidea</taxon>
        <taxon>Culicidae</taxon>
        <taxon>Culicinae</taxon>
        <taxon>Culicini</taxon>
        <taxon>Culex</taxon>
        <taxon>Culex</taxon>
    </lineage>
</organism>
<dbReference type="VEuPathDB" id="VectorBase:CPIJ006589"/>
<dbReference type="OMA" id="CKHPFEC"/>
<dbReference type="InterPro" id="IPR044801">
    <property type="entry name" value="Filamin"/>
</dbReference>
<protein>
    <submittedName>
        <fullName evidence="4">Filamin</fullName>
    </submittedName>
</protein>
<dbReference type="FunFam" id="2.60.40.10:FF:001193">
    <property type="entry name" value="Jitterbug, isoform M"/>
    <property type="match status" value="1"/>
</dbReference>
<comment type="similarity">
    <text evidence="1">Belongs to the filamin family.</text>
</comment>
<dbReference type="InterPro" id="IPR001298">
    <property type="entry name" value="Filamin/ABP280_rpt"/>
</dbReference>
<dbReference type="eggNOG" id="KOG0518">
    <property type="taxonomic scope" value="Eukaryota"/>
</dbReference>
<dbReference type="SMART" id="SM00557">
    <property type="entry name" value="IG_FLMN"/>
    <property type="match status" value="1"/>
</dbReference>
<dbReference type="Gene3D" id="2.60.40.10">
    <property type="entry name" value="Immunoglobulins"/>
    <property type="match status" value="1"/>
</dbReference>